<reference evidence="3" key="1">
    <citation type="submission" date="2018-05" db="EMBL/GenBank/DDBJ databases">
        <title>Leptospira yasudae sp. nov. and Leptospira stimsonii sp. nov., two pathogenic species of the genus Leptospira isolated from environmental sources.</title>
        <authorList>
            <person name="Casanovas-Massana A."/>
            <person name="Hamond C."/>
            <person name="Santos L.A."/>
            <person name="Hacker K.P."/>
            <person name="Balassiano I."/>
            <person name="Medeiros M.A."/>
            <person name="Reis M.G."/>
            <person name="Ko A.I."/>
            <person name="Wunder E.A."/>
        </authorList>
    </citation>
    <scope>NUCLEOTIDE SEQUENCE [LARGE SCALE GENOMIC DNA]</scope>
    <source>
        <strain evidence="3">AMB6-RJ</strain>
    </source>
</reference>
<name>A0A8B3CVQ0_9LEPT</name>
<feature type="region of interest" description="Disordered" evidence="1">
    <location>
        <begin position="11"/>
        <end position="35"/>
    </location>
</feature>
<gene>
    <name evidence="2" type="ORF">DLM78_04990</name>
</gene>
<comment type="caution">
    <text evidence="2">The sequence shown here is derived from an EMBL/GenBank/DDBJ whole genome shotgun (WGS) entry which is preliminary data.</text>
</comment>
<feature type="compositionally biased region" description="Polar residues" evidence="1">
    <location>
        <begin position="22"/>
        <end position="35"/>
    </location>
</feature>
<protein>
    <submittedName>
        <fullName evidence="2">Uncharacterized protein</fullName>
    </submittedName>
</protein>
<accession>A0A8B3CVQ0</accession>
<organism evidence="2 3">
    <name type="scientific">Leptospira stimsonii</name>
    <dbReference type="NCBI Taxonomy" id="2202203"/>
    <lineage>
        <taxon>Bacteria</taxon>
        <taxon>Pseudomonadati</taxon>
        <taxon>Spirochaetota</taxon>
        <taxon>Spirochaetia</taxon>
        <taxon>Leptospirales</taxon>
        <taxon>Leptospiraceae</taxon>
        <taxon>Leptospira</taxon>
    </lineage>
</organism>
<evidence type="ECO:0000313" key="2">
    <source>
        <dbReference type="EMBL" id="RHX88306.1"/>
    </source>
</evidence>
<evidence type="ECO:0000313" key="3">
    <source>
        <dbReference type="Proteomes" id="UP000266669"/>
    </source>
</evidence>
<evidence type="ECO:0000256" key="1">
    <source>
        <dbReference type="SAM" id="MobiDB-lite"/>
    </source>
</evidence>
<proteinExistence type="predicted"/>
<sequence>MRELLTYSLKKNRSDCPDKESPSQTFQKNSQNTTRALNRQTLKEKILEWPVGNSPHAHKRRIEFYSKFF</sequence>
<dbReference type="EMBL" id="QHCS01000001">
    <property type="protein sequence ID" value="RHX88306.1"/>
    <property type="molecule type" value="Genomic_DNA"/>
</dbReference>
<dbReference type="Proteomes" id="UP000266669">
    <property type="component" value="Unassembled WGS sequence"/>
</dbReference>
<dbReference type="AlphaFoldDB" id="A0A8B3CVQ0"/>
<feature type="compositionally biased region" description="Basic and acidic residues" evidence="1">
    <location>
        <begin position="12"/>
        <end position="21"/>
    </location>
</feature>